<dbReference type="EMBL" id="LAZR01048104">
    <property type="protein sequence ID" value="KKK92694.1"/>
    <property type="molecule type" value="Genomic_DNA"/>
</dbReference>
<feature type="transmembrane region" description="Helical" evidence="5">
    <location>
        <begin position="195"/>
        <end position="217"/>
    </location>
</feature>
<dbReference type="PANTHER" id="PTHR42829">
    <property type="entry name" value="NADH-UBIQUINONE OXIDOREDUCTASE CHAIN 5"/>
    <property type="match status" value="1"/>
</dbReference>
<feature type="non-terminal residue" evidence="8">
    <location>
        <position position="1"/>
    </location>
</feature>
<feature type="transmembrane region" description="Helical" evidence="5">
    <location>
        <begin position="126"/>
        <end position="144"/>
    </location>
</feature>
<evidence type="ECO:0000256" key="1">
    <source>
        <dbReference type="ARBA" id="ARBA00004141"/>
    </source>
</evidence>
<feature type="domain" description="NADH-Ubiquinone oxidoreductase (complex I) chain 5 N-terminal" evidence="7">
    <location>
        <begin position="1"/>
        <end position="32"/>
    </location>
</feature>
<evidence type="ECO:0000259" key="7">
    <source>
        <dbReference type="Pfam" id="PF00662"/>
    </source>
</evidence>
<feature type="domain" description="NADH:quinone oxidoreductase/Mrp antiporter transmembrane" evidence="6">
    <location>
        <begin position="48"/>
        <end position="339"/>
    </location>
</feature>
<gene>
    <name evidence="8" type="ORF">LCGC14_2700370</name>
</gene>
<feature type="transmembrane region" description="Helical" evidence="5">
    <location>
        <begin position="54"/>
        <end position="73"/>
    </location>
</feature>
<dbReference type="Pfam" id="PF00361">
    <property type="entry name" value="Proton_antipo_M"/>
    <property type="match status" value="1"/>
</dbReference>
<evidence type="ECO:0000256" key="2">
    <source>
        <dbReference type="ARBA" id="ARBA00022692"/>
    </source>
</evidence>
<sequence length="402" mass="43151">LVMMMIMTTISFLVQIYSIGYMAGDPGKSRYYAFLSLFAWSMINLVIAPDLLQLYIFWELVGVSSYMLIGFYFEKWSASEAGKKAFVMTRAGDIGFFIGLVILLLNVGHLATAVFGTEEGVKQLEISSTMMTISAILIFTGAVGKSAQFPLMTWLPDAMEGPTPVSALIHAATMVVAGVYLVARLMPLFAVADPIALNVVTAIGLTTVMMSATMGLVAADIKRVIAYSTINSLGLMMVALGSLSVSAAMLYLFAHGFFKALLFLSAGSVIHATERQEVSELGGLARRMPVTAAVFAVGALSMAGIVPLAGFWAKDEILNVAGDSQNFVVYGFLMLSVFITALYMTRVVILTFLGEPRDREAHQHAHDAEPVMTLPLLLLAGLTVLAGFVVFDEKLGQFGGAN</sequence>
<dbReference type="PANTHER" id="PTHR42829:SF2">
    <property type="entry name" value="NADH-UBIQUINONE OXIDOREDUCTASE CHAIN 5"/>
    <property type="match status" value="1"/>
</dbReference>
<dbReference type="InterPro" id="IPR018393">
    <property type="entry name" value="NADHpl_OxRdtase_5_subgr"/>
</dbReference>
<dbReference type="InterPro" id="IPR003945">
    <property type="entry name" value="NU5C-like"/>
</dbReference>
<feature type="transmembrane region" description="Helical" evidence="5">
    <location>
        <begin position="224"/>
        <end position="243"/>
    </location>
</feature>
<dbReference type="GO" id="GO:0042773">
    <property type="term" value="P:ATP synthesis coupled electron transport"/>
    <property type="evidence" value="ECO:0007669"/>
    <property type="project" value="InterPro"/>
</dbReference>
<evidence type="ECO:0000256" key="5">
    <source>
        <dbReference type="SAM" id="Phobius"/>
    </source>
</evidence>
<evidence type="ECO:0000313" key="8">
    <source>
        <dbReference type="EMBL" id="KKK92694.1"/>
    </source>
</evidence>
<dbReference type="Pfam" id="PF00662">
    <property type="entry name" value="Proton_antipo_N"/>
    <property type="match status" value="1"/>
</dbReference>
<feature type="transmembrane region" description="Helical" evidence="5">
    <location>
        <begin position="327"/>
        <end position="353"/>
    </location>
</feature>
<evidence type="ECO:0000256" key="4">
    <source>
        <dbReference type="ARBA" id="ARBA00023136"/>
    </source>
</evidence>
<keyword evidence="3 5" id="KW-1133">Transmembrane helix</keyword>
<dbReference type="InterPro" id="IPR001516">
    <property type="entry name" value="Proton_antipo_N"/>
</dbReference>
<dbReference type="NCBIfam" id="TIGR01974">
    <property type="entry name" value="NDH_I_L"/>
    <property type="match status" value="1"/>
</dbReference>
<dbReference type="PRINTS" id="PR01434">
    <property type="entry name" value="NADHDHGNASE5"/>
</dbReference>
<dbReference type="AlphaFoldDB" id="A0A0F9BQ70"/>
<dbReference type="GO" id="GO:0008137">
    <property type="term" value="F:NADH dehydrogenase (ubiquinone) activity"/>
    <property type="evidence" value="ECO:0007669"/>
    <property type="project" value="InterPro"/>
</dbReference>
<dbReference type="GO" id="GO:0003954">
    <property type="term" value="F:NADH dehydrogenase activity"/>
    <property type="evidence" value="ECO:0007669"/>
    <property type="project" value="TreeGrafter"/>
</dbReference>
<comment type="subcellular location">
    <subcellularLocation>
        <location evidence="1">Membrane</location>
        <topology evidence="1">Multi-pass membrane protein</topology>
    </subcellularLocation>
</comment>
<accession>A0A0F9BQ70</accession>
<feature type="transmembrane region" description="Helical" evidence="5">
    <location>
        <begin position="31"/>
        <end position="48"/>
    </location>
</feature>
<keyword evidence="2 5" id="KW-0812">Transmembrane</keyword>
<dbReference type="GO" id="GO:0015990">
    <property type="term" value="P:electron transport coupled proton transport"/>
    <property type="evidence" value="ECO:0007669"/>
    <property type="project" value="TreeGrafter"/>
</dbReference>
<dbReference type="GO" id="GO:0016020">
    <property type="term" value="C:membrane"/>
    <property type="evidence" value="ECO:0007669"/>
    <property type="project" value="UniProtKB-SubCell"/>
</dbReference>
<evidence type="ECO:0008006" key="9">
    <source>
        <dbReference type="Google" id="ProtNLM"/>
    </source>
</evidence>
<feature type="transmembrane region" description="Helical" evidence="5">
    <location>
        <begin position="290"/>
        <end position="312"/>
    </location>
</feature>
<feature type="transmembrane region" description="Helical" evidence="5">
    <location>
        <begin position="249"/>
        <end position="270"/>
    </location>
</feature>
<comment type="caution">
    <text evidence="8">The sequence shown here is derived from an EMBL/GenBank/DDBJ whole genome shotgun (WGS) entry which is preliminary data.</text>
</comment>
<feature type="transmembrane region" description="Helical" evidence="5">
    <location>
        <begin position="94"/>
        <end position="114"/>
    </location>
</feature>
<evidence type="ECO:0000259" key="6">
    <source>
        <dbReference type="Pfam" id="PF00361"/>
    </source>
</evidence>
<evidence type="ECO:0000256" key="3">
    <source>
        <dbReference type="ARBA" id="ARBA00022989"/>
    </source>
</evidence>
<organism evidence="8">
    <name type="scientific">marine sediment metagenome</name>
    <dbReference type="NCBI Taxonomy" id="412755"/>
    <lineage>
        <taxon>unclassified sequences</taxon>
        <taxon>metagenomes</taxon>
        <taxon>ecological metagenomes</taxon>
    </lineage>
</organism>
<keyword evidence="4 5" id="KW-0472">Membrane</keyword>
<feature type="transmembrane region" description="Helical" evidence="5">
    <location>
        <begin position="165"/>
        <end position="183"/>
    </location>
</feature>
<dbReference type="InterPro" id="IPR001750">
    <property type="entry name" value="ND/Mrp_TM"/>
</dbReference>
<protein>
    <recommendedName>
        <fullName evidence="9">NADH:quinone oxidoreductase/Mrp antiporter membrane subunit domain-containing protein</fullName>
    </recommendedName>
</protein>
<feature type="transmembrane region" description="Helical" evidence="5">
    <location>
        <begin position="6"/>
        <end position="24"/>
    </location>
</feature>
<proteinExistence type="predicted"/>
<name>A0A0F9BQ70_9ZZZZ</name>
<reference evidence="8" key="1">
    <citation type="journal article" date="2015" name="Nature">
        <title>Complex archaea that bridge the gap between prokaryotes and eukaryotes.</title>
        <authorList>
            <person name="Spang A."/>
            <person name="Saw J.H."/>
            <person name="Jorgensen S.L."/>
            <person name="Zaremba-Niedzwiedzka K."/>
            <person name="Martijn J."/>
            <person name="Lind A.E."/>
            <person name="van Eijk R."/>
            <person name="Schleper C."/>
            <person name="Guy L."/>
            <person name="Ettema T.J."/>
        </authorList>
    </citation>
    <scope>NUCLEOTIDE SEQUENCE</scope>
</reference>
<feature type="transmembrane region" description="Helical" evidence="5">
    <location>
        <begin position="374"/>
        <end position="391"/>
    </location>
</feature>